<dbReference type="InterPro" id="IPR013783">
    <property type="entry name" value="Ig-like_fold"/>
</dbReference>
<reference evidence="2 3" key="1">
    <citation type="submission" date="2017-02" db="EMBL/GenBank/DDBJ databases">
        <authorList>
            <person name="Peterson S.W."/>
        </authorList>
    </citation>
    <scope>NUCLEOTIDE SEQUENCE [LARGE SCALE GENOMIC DNA]</scope>
    <source>
        <strain evidence="2 3">ATCC BAA-908</strain>
    </source>
</reference>
<dbReference type="OrthoDB" id="363270at2"/>
<evidence type="ECO:0000259" key="1">
    <source>
        <dbReference type="Pfam" id="PF13750"/>
    </source>
</evidence>
<dbReference type="RefSeq" id="WP_078934048.1">
    <property type="nucleotide sequence ID" value="NZ_FUWG01000019.1"/>
</dbReference>
<dbReference type="Proteomes" id="UP000190423">
    <property type="component" value="Unassembled WGS sequence"/>
</dbReference>
<dbReference type="GeneID" id="78317436"/>
<feature type="domain" description="Ig-like" evidence="1">
    <location>
        <begin position="1012"/>
        <end position="1156"/>
    </location>
</feature>
<dbReference type="InterPro" id="IPR018247">
    <property type="entry name" value="EF_Hand_1_Ca_BS"/>
</dbReference>
<evidence type="ECO:0000313" key="3">
    <source>
        <dbReference type="Proteomes" id="UP000190423"/>
    </source>
</evidence>
<dbReference type="STRING" id="261392.SAMN02745149_02168"/>
<dbReference type="Gene3D" id="2.60.40.10">
    <property type="entry name" value="Immunoglobulins"/>
    <property type="match status" value="1"/>
</dbReference>
<gene>
    <name evidence="2" type="ORF">SAMN02745149_02168</name>
</gene>
<evidence type="ECO:0000313" key="2">
    <source>
        <dbReference type="EMBL" id="SJZ73796.1"/>
    </source>
</evidence>
<dbReference type="Pfam" id="PF13750">
    <property type="entry name" value="Big_3_3"/>
    <property type="match status" value="1"/>
</dbReference>
<dbReference type="EMBL" id="FUWG01000019">
    <property type="protein sequence ID" value="SJZ73796.1"/>
    <property type="molecule type" value="Genomic_DNA"/>
</dbReference>
<accession>A0A1T4N3V5</accession>
<protein>
    <submittedName>
        <fullName evidence="2">Ig-like domain (Group 3)</fullName>
    </submittedName>
</protein>
<dbReference type="InterPro" id="IPR022038">
    <property type="entry name" value="Ig-like_bact"/>
</dbReference>
<sequence length="3179" mass="343056">MNVTVYDKDGKIIEGNDTWTYTNVDTAGGMSITAARYFTKSGLSAAEQTLHNNYINIYGEGYTGDKIFTCTVELEDAAQEWVEPVYKTDLQPENIARGNVTTSLWLNDDIYEELMGANSAYQLEAGGIKKIWNGTDDEPAVLSILQDKRKDTAETKLAFSLNKKAEPTYSIGGYDMTGADFSGNSAAKNGKITFMANAGRNGIQVDPSTFTLYLFGPFEPASVDESFINGLYSKPAEKYNQYHKEQDSQAEILYSGADYKKGSVEAFTQTVTLPESITNGSRYIFAATGSDLDGLTLETSEGTFYGFTGIAAGTPPQVTISFPDDDAVIKSSEGLFITGTASSTESKIKEISYEITVYDYLKKDSGGNYIKVGTVTGFAEAVENTRFGDASVKYSCDVSKGTFVSADKDKYPSANPSAEYDNKKGQIFVYEIVVVVRDDSASESNEKRRIYLDNAKPVPLITNVDPVAEKQKDENGNIVEKKINGTVTISGKVTEKNLKSLVLTVKDSAEKTETHTYSEASFEEKIDTTLFSDGEVVFTLTAVDEAGNESSASEKYTVDQTTDKPVIKFSNGKSTVDGVDDFSKVVNGQNIFGVENNNKALFSFTDDDGLEEIKITLCDEYGAGISLEENNDFNVQIQDGRKIAENPVIYTPDGSASYSVSYILPQKEGKYILDIEVIDVECKNVGDRQDAETVMSYRKSTAKNYIVVSESNFVMKFADSKIVNDECEVKLEDTTVEGTISVTDLDKIKSIERYTIVQNESGVSEKKVLSFYKKDESGGITVSLPENSSKVRWTETISAGQLTEGENHFYYLAEDVTGNHSELELTCYADNTPPSVRRHSDTEKIVDKWLNSRTQTLTYIVQDAENNSYASGIDSVKYSFKNGESTTEGYFARGDSCDKNGNTKAETKGWILYKTTFDLPEGEATSVTVTVSDKVGNEKTDTPVFKIDTNTPTVTASFTDTSGRQVFQKTESISVAFDCTDVTSGIKKVELATNSNMQGAVSLTGDKIVSPYKYSLSGLSDGTHTIYVRATDNAGNKSEAVSTGEVIVDSTAPKVEIKTPVSGATVNKTISFAGMVTDNNLPDGSVPVLWYNDGTKWKDVSAVSTSLTNQEWTITGVDTTKLYNNDTENSGKTFDFRVVFTDKAGNKNASVENSPYKLTIDQNADRPEIKLTNINTTGSSISSNVVQGVISDDDGVSTKDGDYAKIKLYRIDSTKYNETTNLKPADGNDWKSIPVEAGTGIWKAEIDKDSEGEGSKHWYFYVIDEAGGEFCTKAASSLERPYLTDGSNEKTDNQTGVSFFFDTSAPTVKISLSEDGIHYSTTNTIFGGSKNLYVRAEVEEAVGMSKTAPAVLYIGGEKKELAASVPSNEEKKYIYKFNPIALSGYPADRPLSVSVTAEDSAGNTNKDILNITIDKDAPTVKIISPTTALSDAVSSSVSIKGIVQDDKSSIAKLEYVIPLTGETYSESDGIWNNMLVTSAAWELAFTSGSEESPDSLLYYVSAANLAVNKYAVNEIETGLGIYKVPVYFRTTDSVGNVAVDKTQFVYADPNGGKPKAWINAPEQGTVTSGTVTIYGGASDNVSVSKVCVQIDVNGDGIITEEDYNLINANPEEYIGEYVNGMLVASTAVGNDWYILAGGTSSWKCPIVTDSIAKYTGTTGTEIGTQTVTNGKKYFVSRVRAIDGDNLTRSYTDYHCITIDDTAPWFTDLAVVQYGSGVTPDVNSIPIVEREYISGMYISNNSVEANGKWYLTGYVKSNTEINSIEANSLSSTGTVVIDLPEISKGVHTVQDTNESGTKDVYKLLIPLATDSSGMIYSELKSTNGVGTGNQTVKINIDSTAPSLYTTAGAESTTGTDALRLKSLSKMVGIDLSANSVIENSDGYFTFGDNVIEAGSGLQFIAFYLQNEIGNKVYDPMHSASGTAISGTKTENALYINSDNLAAFYVTGATRSTPYSLTHSSVDSTHVRVGGLVKIGGSYHTITDVAGTTVTFTPAASTTFVNAELIYAQVVDHQITEYFDTAYDSNDDAYYTLMNDDGDQMCETITQIGTTYQWTASVDSTNIPDGKTYIRVVAMDNAGNLSYGKIKSIVANNRPRMTKVFIGTDLNSSGNYDFDADEAPVVSTNSRYRTPNGTCYGEFNYYTAYNTRTGLGQSAVTLASNTFKVVKGLCIIPEFVGGNGSLKYILDKDDITTTANNTGTLTAMKNKDNLNVRQVGSIPMFGTVTRENPDGNTNPVAYGGTDIGGTTYYDFGGVEISQSDLSGVTSVKLTFWDETDSTSGPSTNGQWATLVIPFSNMGEETNPPVPVIKPFYWNGSGDNSVLIKEAGDSSASIKGHIELEGALPDDSAYTSGLPKVSGKIKIEGTVTDNVLVKSISMNVFGSSKTVATYLTGMWSQCDDLPTGVVSFTAEDKELSQNGHTVSYVAVIDTEKLNESGYPVGTNKTITISAIDWNKNTSTPGNTQTESSALTDCYKMDVVPYVTEIVTHLSSFYGTAPSVYARTALGHYPVYEGETIQFVGYNLGSGKAKVVIPGMEAAGTVLSDSNSVTLTSTSAGKTGARSGVISVSVNNIPALNNLNVNDAKGSYSGSVSDDGYANAYNRQPNGVNNNVLTDDLAIDVWQFKDAAKPVNGGAERVTMKINPVNGTPGFSYANSVLYFSMPGYSSDNNTNTDSYGCDNDTINGTYTSQIPFGMNYGGFSHNSFTFDNQGYSYGAAMCTDTQSAKASAFFQFFSKETPILFNHYDQNMNYCNEANASRLDSSTMNVGTDSSQNWQCNINRIQSISMETSNSNGTSAATNLSPVYVFMAYYDAIVKQVRFRWGTVGAYSDSIDGKKNKSSNEFDSRKDNCYGLDDIHKSEYTGYAEAKKYDGQTRPSSLADSFVKYSNTNNNGLPIQVIAGSGLSYSGTHNSIYAKKDYTAGQYVSLSILGKDTASPTAVVFWYDGSKLMMAYNTSPTTTKTWVYKTVDTDGGLHVKSCVDSDGGIHLAYYTANGGNLKYAYLSSVTETPQIATVDANGAVGTKCTIDVAKVGGNQVPYITYQMIGGVYTYNAKIAYRTNFDSTVPAGADSKDMFTGDWEVSVIPTQSTSLLNDDTINVGVWRDSSGNAKAFTSNDYWKANDKWFAGTDSATLGTVGGEDAANGVSNGTMDVGNPSLIYGNNTANPIVGYGVESGAIEMAQKK</sequence>
<name>A0A1T4N3V5_TREPO</name>
<proteinExistence type="predicted"/>
<keyword evidence="3" id="KW-1185">Reference proteome</keyword>
<dbReference type="PROSITE" id="PS00018">
    <property type="entry name" value="EF_HAND_1"/>
    <property type="match status" value="1"/>
</dbReference>
<organism evidence="2 3">
    <name type="scientific">Treponema porcinum</name>
    <dbReference type="NCBI Taxonomy" id="261392"/>
    <lineage>
        <taxon>Bacteria</taxon>
        <taxon>Pseudomonadati</taxon>
        <taxon>Spirochaetota</taxon>
        <taxon>Spirochaetia</taxon>
        <taxon>Spirochaetales</taxon>
        <taxon>Treponemataceae</taxon>
        <taxon>Treponema</taxon>
    </lineage>
</organism>
<dbReference type="Gene3D" id="3.30.420.430">
    <property type="match status" value="1"/>
</dbReference>